<dbReference type="EMBL" id="MTKT01002229">
    <property type="protein sequence ID" value="OWM80376.1"/>
    <property type="molecule type" value="Genomic_DNA"/>
</dbReference>
<dbReference type="Gene3D" id="3.90.1300.10">
    <property type="entry name" value="Amidase signature (AS) domain"/>
    <property type="match status" value="1"/>
</dbReference>
<gene>
    <name evidence="3" type="ORF">CDL15_Pgr019656</name>
    <name evidence="4" type="ORF">CRG98_026737</name>
</gene>
<dbReference type="Pfam" id="PF01425">
    <property type="entry name" value="Amidase"/>
    <property type="match status" value="1"/>
</dbReference>
<reference evidence="5" key="1">
    <citation type="journal article" date="2017" name="Plant J.">
        <title>The pomegranate (Punica granatum L.) genome and the genomics of punicalagin biosynthesis.</title>
        <authorList>
            <person name="Qin G."/>
            <person name="Xu C."/>
            <person name="Ming R."/>
            <person name="Tang H."/>
            <person name="Guyot R."/>
            <person name="Kramer E.M."/>
            <person name="Hu Y."/>
            <person name="Yi X."/>
            <person name="Qi Y."/>
            <person name="Xu X."/>
            <person name="Gao Z."/>
            <person name="Pan H."/>
            <person name="Jian J."/>
            <person name="Tian Y."/>
            <person name="Yue Z."/>
            <person name="Xu Y."/>
        </authorList>
    </citation>
    <scope>NUCLEOTIDE SEQUENCE [LARGE SCALE GENOMIC DNA]</scope>
    <source>
        <strain evidence="5">cv. Dabenzi</strain>
    </source>
</reference>
<dbReference type="InterPro" id="IPR023631">
    <property type="entry name" value="Amidase_dom"/>
</dbReference>
<feature type="chain" id="PRO_5014071856" description="Amidase domain-containing protein" evidence="1">
    <location>
        <begin position="19"/>
        <end position="515"/>
    </location>
</feature>
<evidence type="ECO:0000256" key="1">
    <source>
        <dbReference type="SAM" id="SignalP"/>
    </source>
</evidence>
<evidence type="ECO:0000313" key="3">
    <source>
        <dbReference type="EMBL" id="OWM80376.1"/>
    </source>
</evidence>
<keyword evidence="6" id="KW-1185">Reference proteome</keyword>
<comment type="caution">
    <text evidence="3">The sequence shown here is derived from an EMBL/GenBank/DDBJ whole genome shotgun (WGS) entry which is preliminary data.</text>
</comment>
<feature type="domain" description="Amidase" evidence="2">
    <location>
        <begin position="45"/>
        <end position="484"/>
    </location>
</feature>
<dbReference type="PANTHER" id="PTHR42678:SF25">
    <property type="entry name" value="AMIDASE C869.01"/>
    <property type="match status" value="1"/>
</dbReference>
<evidence type="ECO:0000313" key="4">
    <source>
        <dbReference type="EMBL" id="PKI52906.1"/>
    </source>
</evidence>
<dbReference type="STRING" id="22663.A0A218X6Q5"/>
<dbReference type="PANTHER" id="PTHR42678">
    <property type="entry name" value="AMIDASE"/>
    <property type="match status" value="1"/>
</dbReference>
<organism evidence="3 5">
    <name type="scientific">Punica granatum</name>
    <name type="common">Pomegranate</name>
    <dbReference type="NCBI Taxonomy" id="22663"/>
    <lineage>
        <taxon>Eukaryota</taxon>
        <taxon>Viridiplantae</taxon>
        <taxon>Streptophyta</taxon>
        <taxon>Embryophyta</taxon>
        <taxon>Tracheophyta</taxon>
        <taxon>Spermatophyta</taxon>
        <taxon>Magnoliopsida</taxon>
        <taxon>eudicotyledons</taxon>
        <taxon>Gunneridae</taxon>
        <taxon>Pentapetalae</taxon>
        <taxon>rosids</taxon>
        <taxon>malvids</taxon>
        <taxon>Myrtales</taxon>
        <taxon>Lythraceae</taxon>
        <taxon>Punica</taxon>
    </lineage>
</organism>
<reference evidence="4 6" key="3">
    <citation type="submission" date="2017-11" db="EMBL/GenBank/DDBJ databases">
        <title>De-novo sequencing of pomegranate (Punica granatum L.) genome.</title>
        <authorList>
            <person name="Akparov Z."/>
            <person name="Amiraslanov A."/>
            <person name="Hajiyeva S."/>
            <person name="Abbasov M."/>
            <person name="Kaur K."/>
            <person name="Hamwieh A."/>
            <person name="Solovyev V."/>
            <person name="Salamov A."/>
            <person name="Braich B."/>
            <person name="Kosarev P."/>
            <person name="Mahmoud A."/>
            <person name="Hajiyev E."/>
            <person name="Babayeva S."/>
            <person name="Izzatullayeva V."/>
            <person name="Mammadov A."/>
            <person name="Mammadov A."/>
            <person name="Sharifova S."/>
            <person name="Ojaghi J."/>
            <person name="Eynullazada K."/>
            <person name="Bayramov B."/>
            <person name="Abdulazimova A."/>
            <person name="Shahmuradov I."/>
        </authorList>
    </citation>
    <scope>NUCLEOTIDE SEQUENCE [LARGE SCALE GENOMIC DNA]</scope>
    <source>
        <strain evidence="4">AG2017</strain>
        <strain evidence="6">cv. AG2017</strain>
        <tissue evidence="4">Leaf</tissue>
    </source>
</reference>
<dbReference type="EMBL" id="PGOL01001890">
    <property type="protein sequence ID" value="PKI52906.1"/>
    <property type="molecule type" value="Genomic_DNA"/>
</dbReference>
<accession>A0A218X6Q5</accession>
<proteinExistence type="predicted"/>
<dbReference type="SUPFAM" id="SSF75304">
    <property type="entry name" value="Amidase signature (AS) enzymes"/>
    <property type="match status" value="1"/>
</dbReference>
<sequence length="515" mass="55877">MTISTLLCFFCLFSVAAGDSFSLKEATIGDIQLAFSRNEITSRRLTELYLSQIESLNPLLRCVLEVNPDALEQAEEADRRRLAADLRGDLDGVPVLLKDSIETADKMNTTLGSYALLGARAERAAHVVERLRMAGAVILGKASLSEWYSLRSPEMPPGWCARSGQGLNPYVESGDPCGSSSGSAIAVAANMVAVSLGTETDSSIICPADHNSVVGFKPTVGLTSRAGVVPISARQDSVGPICRTVADATLVLESIIGLDPRDNEATKEASTFIPEGGYKQFLKEDGLEGKRLGIVRNPFSASFNGSTATRTFEDHLRTLRNRGATVVDNLEISNIDIIMDPMRSGEMPLLLAEFRRSINRYLKELADSPVRSLAEVITFNLNHPDMEKMDMYNQDGLIAAEMTSALDDDELTKAEKIMEQLSRDGFEKLMKENELDAMVTLGANAATVMAIGGYPAITVPGGYDEKGMPFGICFGGLKGAEPKLIEIAYSFEQATMMQRPPFSTFSSKMDNHCHE</sequence>
<keyword evidence="1" id="KW-0732">Signal</keyword>
<name>A0A218X6Q5_PUNGR</name>
<evidence type="ECO:0000313" key="6">
    <source>
        <dbReference type="Proteomes" id="UP000233551"/>
    </source>
</evidence>
<protein>
    <recommendedName>
        <fullName evidence="2">Amidase domain-containing protein</fullName>
    </recommendedName>
</protein>
<evidence type="ECO:0000313" key="5">
    <source>
        <dbReference type="Proteomes" id="UP000197138"/>
    </source>
</evidence>
<dbReference type="AlphaFoldDB" id="A0A218X6Q5"/>
<evidence type="ECO:0000259" key="2">
    <source>
        <dbReference type="Pfam" id="PF01425"/>
    </source>
</evidence>
<dbReference type="GeneID" id="116195665"/>
<reference evidence="3" key="2">
    <citation type="submission" date="2017-06" db="EMBL/GenBank/DDBJ databases">
        <title>The pomegranate genome and the genomics of punicalagin biosynthesis.</title>
        <authorList>
            <person name="Xu C."/>
        </authorList>
    </citation>
    <scope>NUCLEOTIDE SEQUENCE [LARGE SCALE GENOMIC DNA]</scope>
    <source>
        <tissue evidence="3">Fresh leaf</tissue>
    </source>
</reference>
<dbReference type="OrthoDB" id="566138at2759"/>
<dbReference type="Proteomes" id="UP000233551">
    <property type="component" value="Unassembled WGS sequence"/>
</dbReference>
<dbReference type="InterPro" id="IPR036928">
    <property type="entry name" value="AS_sf"/>
</dbReference>
<feature type="signal peptide" evidence="1">
    <location>
        <begin position="1"/>
        <end position="18"/>
    </location>
</feature>
<dbReference type="Proteomes" id="UP000197138">
    <property type="component" value="Unassembled WGS sequence"/>
</dbReference>